<dbReference type="Proteomes" id="UP000283383">
    <property type="component" value="Unassembled WGS sequence"/>
</dbReference>
<keyword evidence="2" id="KW-0696">RNA-directed RNA polymerase</keyword>
<reference evidence="2 3" key="1">
    <citation type="journal article" date="2018" name="BMC Genomics">
        <title>Comparative genome analyses reveal sequence features reflecting distinct modes of host-adaptation between dicot and monocot powdery mildew.</title>
        <authorList>
            <person name="Wu Y."/>
            <person name="Ma X."/>
            <person name="Pan Z."/>
            <person name="Kale S.D."/>
            <person name="Song Y."/>
            <person name="King H."/>
            <person name="Zhang Q."/>
            <person name="Presley C."/>
            <person name="Deng X."/>
            <person name="Wei C.I."/>
            <person name="Xiao S."/>
        </authorList>
    </citation>
    <scope>NUCLEOTIDE SEQUENCE [LARGE SCALE GENOMIC DNA]</scope>
    <source>
        <strain evidence="2">UMSG3</strain>
    </source>
</reference>
<dbReference type="InterPro" id="IPR014023">
    <property type="entry name" value="Mononeg_RNA_pol_cat"/>
</dbReference>
<evidence type="ECO:0000259" key="1">
    <source>
        <dbReference type="PROSITE" id="PS50526"/>
    </source>
</evidence>
<dbReference type="GO" id="GO:0003968">
    <property type="term" value="F:RNA-directed RNA polymerase activity"/>
    <property type="evidence" value="ECO:0007669"/>
    <property type="project" value="UniProtKB-KW"/>
</dbReference>
<sequence length="1300" mass="149500">MDDFYQVRRQFVNTFLDSAIIEGDMVRKLVEINKILSDEAQLTEFKATRLLLRSIPNYHDYEYQLYDPRDLRYILSVLPSSGACLDINRSHNLSSAIFKETCEQLDKICQIRSPPLILKDPSILYRQYLNKAELFVDYSNKVACSRAQGSRSIITSTIKNHNLIGDQYCCVLLEPSTNIARILPYEGVLMLKDLCLARANVFDGIRIIYPHIEELQPRILEILDWCEGCLVKYGNAGYEILKEIESITKAYLIEREDPIFTGDGALQRLTRALRKKELNLDPNIVDYSSDRLIEILQKCEKLQTLVQIYGLQKMTGHPLIDPRVGGASAAELASEKKTTSYHSAIKLRNNWCRLYLEGFIHKTNRWPELDFPTFCRSGNKLFQLYSLRETNISKSSYDLMDWTHVRFKKHVDFDYHENYLDLMDDKSISYYLSDFKATWDKSIKPKSHRRLLMEMLSRKNISIRHIIHLVESGQMPADWLIVSLYPKEREFKLAARMFGMMVFEMRAYFICLESNLADKIYPYIQQQTMTLTKNEIKKRFGNLNEPATKDRTFRLFLEIDLSRWKLRWRDLPIRLIGEDLNDIFGMGIAFSIVHEFFEKCLIVVRHNQYPPPGLDNHPPPTSDLLWYDHEGGFEGITQKTWSLANFAMIDLGIRQFGLDYHIIGQGDNQVILAHVKVPEHEITKVYIKKLTLDITKQIEMECKNVGQEAKPDGCFESTTVITYSKDVYIQGIEYYLSLNAISRIFPRGISDFPTISDKLESLASACVAASEKLDFPVLGYYIYLNHAARYLFNLRHSIPVESLTLRPWKRSEITPSMIRKILILPKILGGMSAVGPIDFIYKGGSDPLGKSLSNLSLFGNKDRTFLQRCIHTVISAKWTNRSQSLDEIFQDPYGLPLSIPQTAQMHVQKITSQYVRATTSNHDLKQLMEKEVDKYQEELKKTLLSVTPFNPPFLADVLKASVVGIRDSIAKMFTAIRTVQLLTLEDEMDPGSMILNSSTSGLLNLITRLKNIDKKKVTSMDSYKLSNNLRQLWEQLNGSNNVKVTGVTNYMPLDFKISLGYPETPCESIRVFYDGDRTSKLNQGSFPPFLGVNTQEKRSRHGYKIVTENSSDKAVSKLYKIMTQPGLEESFEQMISNVALTRTNLDIRQLKHFSSKSIGGCIGHRYKSVFDMERASVLSGATFATHIKMQTNHAGLLSASLEDYPVNFSEFFACGIGLLNYRFERGEKDSTVLEFKVPEYLEPLPNENMRVNNNYITTTPQLTNNKLVFTPGLSLIRQERPFESALFQTTDDTRQIRYKF</sequence>
<evidence type="ECO:0000313" key="2">
    <source>
        <dbReference type="EMBL" id="RKF58740.1"/>
    </source>
</evidence>
<comment type="caution">
    <text evidence="2">The sequence shown here is derived from an EMBL/GenBank/DDBJ whole genome shotgun (WGS) entry which is preliminary data.</text>
</comment>
<gene>
    <name evidence="2" type="ORF">GcM3_180023</name>
</gene>
<dbReference type="GO" id="GO:0004482">
    <property type="term" value="F:mRNA 5'-cap (guanine-N7-)-methyltransferase activity"/>
    <property type="evidence" value="ECO:0007669"/>
    <property type="project" value="InterPro"/>
</dbReference>
<dbReference type="Pfam" id="PF00946">
    <property type="entry name" value="Mononeg_RNA_pol"/>
    <property type="match status" value="1"/>
</dbReference>
<feature type="domain" description="RdRp catalytic" evidence="1">
    <location>
        <begin position="553"/>
        <end position="731"/>
    </location>
</feature>
<organism evidence="2 3">
    <name type="scientific">Golovinomyces cichoracearum</name>
    <dbReference type="NCBI Taxonomy" id="62708"/>
    <lineage>
        <taxon>Eukaryota</taxon>
        <taxon>Fungi</taxon>
        <taxon>Dikarya</taxon>
        <taxon>Ascomycota</taxon>
        <taxon>Pezizomycotina</taxon>
        <taxon>Leotiomycetes</taxon>
        <taxon>Erysiphales</taxon>
        <taxon>Erysiphaceae</taxon>
        <taxon>Golovinomyces</taxon>
    </lineage>
</organism>
<evidence type="ECO:0000313" key="3">
    <source>
        <dbReference type="Proteomes" id="UP000283383"/>
    </source>
</evidence>
<name>A0A420HMS3_9PEZI</name>
<accession>A0A420HMS3</accession>
<dbReference type="Pfam" id="PF14318">
    <property type="entry name" value="Mononeg_mRNAcap"/>
    <property type="match status" value="1"/>
</dbReference>
<dbReference type="PROSITE" id="PS50526">
    <property type="entry name" value="RDRP_SSRNA_NEG_NONSEG"/>
    <property type="match status" value="1"/>
</dbReference>
<dbReference type="GO" id="GO:0005524">
    <property type="term" value="F:ATP binding"/>
    <property type="evidence" value="ECO:0007669"/>
    <property type="project" value="InterPro"/>
</dbReference>
<keyword evidence="2" id="KW-0548">Nucleotidyltransferase</keyword>
<proteinExistence type="predicted"/>
<protein>
    <submittedName>
        <fullName evidence="2">RNA-directed RNA polymerase L</fullName>
    </submittedName>
</protein>
<dbReference type="EMBL" id="MCBQ01018032">
    <property type="protein sequence ID" value="RKF58740.1"/>
    <property type="molecule type" value="Genomic_DNA"/>
</dbReference>
<keyword evidence="3" id="KW-1185">Reference proteome</keyword>
<keyword evidence="2" id="KW-0808">Transferase</keyword>
<dbReference type="InterPro" id="IPR026890">
    <property type="entry name" value="Mononeg_mRNAcap"/>
</dbReference>